<dbReference type="NCBIfam" id="TIGR00347">
    <property type="entry name" value="bioD"/>
    <property type="match status" value="1"/>
</dbReference>
<dbReference type="EC" id="6.3.3.3" evidence="8"/>
<evidence type="ECO:0000313" key="9">
    <source>
        <dbReference type="EMBL" id="TDO98278.1"/>
    </source>
</evidence>
<feature type="active site" evidence="8">
    <location>
        <position position="38"/>
    </location>
</feature>
<feature type="binding site" evidence="8">
    <location>
        <position position="117"/>
    </location>
    <ligand>
        <name>Mg(2+)</name>
        <dbReference type="ChEBI" id="CHEBI:18420"/>
    </ligand>
</feature>
<name>A0A4R6M9T4_9GAMM</name>
<dbReference type="GO" id="GO:0000287">
    <property type="term" value="F:magnesium ion binding"/>
    <property type="evidence" value="ECO:0007669"/>
    <property type="project" value="UniProtKB-UniRule"/>
</dbReference>
<comment type="caution">
    <text evidence="8">Lacks conserved residue(s) required for the propagation of feature annotation.</text>
</comment>
<sequence>MKKRFFVAGTDTDVGKTYVSTGLLSAAVRNGERAFGLKPIAAGAEQIDGALRNEDALAILAAGNVSLAYEQINPVVLEEAIAPHIAAAHEGKLITSSRLEGYIKGSMLNPHDFMLVEGAGGWRVPLNDRELLSDLAKSLKFPVILVVNMKLGCLNHALLTVESIIRDGLNIAGWVANRGLESMAFYNENLATLKHMINAPLLGELSWMPSDEAARSEFDAIYQLLSTKD</sequence>
<dbReference type="InterPro" id="IPR004472">
    <property type="entry name" value="DTB_synth_BioD"/>
</dbReference>
<feature type="binding site" evidence="8">
    <location>
        <position position="55"/>
    </location>
    <ligand>
        <name>Mg(2+)</name>
        <dbReference type="ChEBI" id="CHEBI:18420"/>
    </ligand>
</feature>
<reference evidence="9 10" key="1">
    <citation type="submission" date="2019-03" db="EMBL/GenBank/DDBJ databases">
        <title>Genomic Encyclopedia of Type Strains, Phase III (KMG-III): the genomes of soil and plant-associated and newly described type strains.</title>
        <authorList>
            <person name="Whitman W."/>
        </authorList>
    </citation>
    <scope>NUCLEOTIDE SEQUENCE [LARGE SCALE GENOMIC DNA]</scope>
    <source>
        <strain evidence="9 10">CECT 7378</strain>
    </source>
</reference>
<keyword evidence="3 8" id="KW-0479">Metal-binding</keyword>
<dbReference type="OrthoDB" id="9802097at2"/>
<feature type="binding site" evidence="8">
    <location>
        <begin position="13"/>
        <end position="18"/>
    </location>
    <ligand>
        <name>ATP</name>
        <dbReference type="ChEBI" id="CHEBI:30616"/>
    </ligand>
</feature>
<dbReference type="GO" id="GO:0005524">
    <property type="term" value="F:ATP binding"/>
    <property type="evidence" value="ECO:0007669"/>
    <property type="project" value="UniProtKB-UniRule"/>
</dbReference>
<keyword evidence="4 8" id="KW-0547">Nucleotide-binding</keyword>
<evidence type="ECO:0000256" key="8">
    <source>
        <dbReference type="HAMAP-Rule" id="MF_00336"/>
    </source>
</evidence>
<dbReference type="GO" id="GO:0005829">
    <property type="term" value="C:cytosol"/>
    <property type="evidence" value="ECO:0007669"/>
    <property type="project" value="TreeGrafter"/>
</dbReference>
<comment type="subcellular location">
    <subcellularLocation>
        <location evidence="8">Cytoplasm</location>
    </subcellularLocation>
</comment>
<organism evidence="9 10">
    <name type="scientific">Marinomonas balearica</name>
    <dbReference type="NCBI Taxonomy" id="491947"/>
    <lineage>
        <taxon>Bacteria</taxon>
        <taxon>Pseudomonadati</taxon>
        <taxon>Pseudomonadota</taxon>
        <taxon>Gammaproteobacteria</taxon>
        <taxon>Oceanospirillales</taxon>
        <taxon>Oceanospirillaceae</taxon>
        <taxon>Marinomonas</taxon>
    </lineage>
</organism>
<comment type="pathway">
    <text evidence="8">Cofactor biosynthesis; biotin biosynthesis; biotin from 7,8-diaminononanoate: step 1/2.</text>
</comment>
<evidence type="ECO:0000256" key="4">
    <source>
        <dbReference type="ARBA" id="ARBA00022741"/>
    </source>
</evidence>
<dbReference type="GO" id="GO:0009102">
    <property type="term" value="P:biotin biosynthetic process"/>
    <property type="evidence" value="ECO:0007669"/>
    <property type="project" value="UniProtKB-UniRule"/>
</dbReference>
<evidence type="ECO:0000256" key="3">
    <source>
        <dbReference type="ARBA" id="ARBA00022723"/>
    </source>
</evidence>
<dbReference type="RefSeq" id="WP_133503702.1">
    <property type="nucleotide sequence ID" value="NZ_SNXC01000011.1"/>
</dbReference>
<dbReference type="PANTHER" id="PTHR43210:SF5">
    <property type="entry name" value="DETHIOBIOTIN SYNTHETASE"/>
    <property type="match status" value="1"/>
</dbReference>
<comment type="function">
    <text evidence="8">Catalyzes a mechanistically unusual reaction, the ATP-dependent insertion of CO2 between the N7 and N8 nitrogen atoms of 7,8-diaminopelargonic acid (DAPA, also called 7,8-diammoniononanoate) to form a ureido ring.</text>
</comment>
<dbReference type="Proteomes" id="UP000294656">
    <property type="component" value="Unassembled WGS sequence"/>
</dbReference>
<keyword evidence="1 8" id="KW-0963">Cytoplasm</keyword>
<keyword evidence="2 8" id="KW-0436">Ligase</keyword>
<dbReference type="Pfam" id="PF13500">
    <property type="entry name" value="AAA_26"/>
    <property type="match status" value="1"/>
</dbReference>
<dbReference type="CDD" id="cd03109">
    <property type="entry name" value="DTBS"/>
    <property type="match status" value="1"/>
</dbReference>
<evidence type="ECO:0000313" key="10">
    <source>
        <dbReference type="Proteomes" id="UP000294656"/>
    </source>
</evidence>
<dbReference type="GO" id="GO:0042803">
    <property type="term" value="F:protein homodimerization activity"/>
    <property type="evidence" value="ECO:0007669"/>
    <property type="project" value="UniProtKB-ARBA"/>
</dbReference>
<protein>
    <recommendedName>
        <fullName evidence="8">ATP-dependent dethiobiotin synthetase BioD</fullName>
        <ecNumber evidence="8">6.3.3.3</ecNumber>
    </recommendedName>
    <alternativeName>
        <fullName evidence="8">DTB synthetase</fullName>
        <shortName evidence="8">DTBS</shortName>
    </alternativeName>
    <alternativeName>
        <fullName evidence="8">Dethiobiotin synthase</fullName>
    </alternativeName>
</protein>
<evidence type="ECO:0000256" key="5">
    <source>
        <dbReference type="ARBA" id="ARBA00022756"/>
    </source>
</evidence>
<dbReference type="AlphaFoldDB" id="A0A4R6M9T4"/>
<dbReference type="PANTHER" id="PTHR43210">
    <property type="entry name" value="DETHIOBIOTIN SYNTHETASE"/>
    <property type="match status" value="1"/>
</dbReference>
<dbReference type="HAMAP" id="MF_00336">
    <property type="entry name" value="BioD"/>
    <property type="match status" value="1"/>
</dbReference>
<feature type="binding site" evidence="8">
    <location>
        <begin position="117"/>
        <end position="120"/>
    </location>
    <ligand>
        <name>ATP</name>
        <dbReference type="ChEBI" id="CHEBI:30616"/>
    </ligand>
</feature>
<keyword evidence="10" id="KW-1185">Reference proteome</keyword>
<comment type="catalytic activity">
    <reaction evidence="8">
        <text>(7R,8S)-7,8-diammoniononanoate + CO2 + ATP = (4R,5S)-dethiobiotin + ADP + phosphate + 3 H(+)</text>
        <dbReference type="Rhea" id="RHEA:15805"/>
        <dbReference type="ChEBI" id="CHEBI:15378"/>
        <dbReference type="ChEBI" id="CHEBI:16526"/>
        <dbReference type="ChEBI" id="CHEBI:30616"/>
        <dbReference type="ChEBI" id="CHEBI:43474"/>
        <dbReference type="ChEBI" id="CHEBI:149469"/>
        <dbReference type="ChEBI" id="CHEBI:149473"/>
        <dbReference type="ChEBI" id="CHEBI:456216"/>
        <dbReference type="EC" id="6.3.3.3"/>
    </reaction>
</comment>
<feature type="binding site" evidence="8">
    <location>
        <position position="55"/>
    </location>
    <ligand>
        <name>ATP</name>
        <dbReference type="ChEBI" id="CHEBI:30616"/>
    </ligand>
</feature>
<keyword evidence="5 8" id="KW-0093">Biotin biosynthesis</keyword>
<evidence type="ECO:0000256" key="1">
    <source>
        <dbReference type="ARBA" id="ARBA00022490"/>
    </source>
</evidence>
<comment type="cofactor">
    <cofactor evidence="8">
        <name>Mg(2+)</name>
        <dbReference type="ChEBI" id="CHEBI:18420"/>
    </cofactor>
</comment>
<feature type="binding site" evidence="8">
    <location>
        <position position="212"/>
    </location>
    <ligand>
        <name>ATP</name>
        <dbReference type="ChEBI" id="CHEBI:30616"/>
    </ligand>
</feature>
<gene>
    <name evidence="8" type="primary">bioD</name>
    <name evidence="9" type="ORF">DFP79_1919</name>
</gene>
<evidence type="ECO:0000256" key="2">
    <source>
        <dbReference type="ARBA" id="ARBA00022598"/>
    </source>
</evidence>
<evidence type="ECO:0000256" key="7">
    <source>
        <dbReference type="ARBA" id="ARBA00022842"/>
    </source>
</evidence>
<dbReference type="FunFam" id="3.40.50.300:FF:000292">
    <property type="entry name" value="ATP-dependent dethiobiotin synthetase BioD"/>
    <property type="match status" value="1"/>
</dbReference>
<comment type="caution">
    <text evidence="9">The sequence shown here is derived from an EMBL/GenBank/DDBJ whole genome shotgun (WGS) entry which is preliminary data.</text>
</comment>
<dbReference type="PIRSF" id="PIRSF006755">
    <property type="entry name" value="DTB_synth"/>
    <property type="match status" value="1"/>
</dbReference>
<comment type="similarity">
    <text evidence="8">Belongs to the dethiobiotin synthetase family.</text>
</comment>
<accession>A0A4R6M9T4</accession>
<dbReference type="UniPathway" id="UPA00078">
    <property type="reaction ID" value="UER00161"/>
</dbReference>
<dbReference type="Gene3D" id="3.40.50.300">
    <property type="entry name" value="P-loop containing nucleotide triphosphate hydrolases"/>
    <property type="match status" value="1"/>
</dbReference>
<keyword evidence="7 8" id="KW-0460">Magnesium</keyword>
<dbReference type="SUPFAM" id="SSF52540">
    <property type="entry name" value="P-loop containing nucleoside triphosphate hydrolases"/>
    <property type="match status" value="1"/>
</dbReference>
<dbReference type="InterPro" id="IPR027417">
    <property type="entry name" value="P-loop_NTPase"/>
</dbReference>
<feature type="binding site" evidence="8">
    <location>
        <position position="17"/>
    </location>
    <ligand>
        <name>Mg(2+)</name>
        <dbReference type="ChEBI" id="CHEBI:18420"/>
    </ligand>
</feature>
<dbReference type="GO" id="GO:0004141">
    <property type="term" value="F:dethiobiotin synthase activity"/>
    <property type="evidence" value="ECO:0007669"/>
    <property type="project" value="UniProtKB-UniRule"/>
</dbReference>
<comment type="subunit">
    <text evidence="8">Homodimer.</text>
</comment>
<evidence type="ECO:0000256" key="6">
    <source>
        <dbReference type="ARBA" id="ARBA00022840"/>
    </source>
</evidence>
<feature type="binding site" evidence="8">
    <location>
        <begin position="177"/>
        <end position="178"/>
    </location>
    <ligand>
        <name>ATP</name>
        <dbReference type="ChEBI" id="CHEBI:30616"/>
    </ligand>
</feature>
<proteinExistence type="inferred from homology"/>
<keyword evidence="6 8" id="KW-0067">ATP-binding</keyword>
<dbReference type="EMBL" id="SNXC01000011">
    <property type="protein sequence ID" value="TDO98278.1"/>
    <property type="molecule type" value="Genomic_DNA"/>
</dbReference>